<dbReference type="AlphaFoldDB" id="A0AAN5CN00"/>
<organism evidence="3 4">
    <name type="scientific">Pristionchus mayeri</name>
    <dbReference type="NCBI Taxonomy" id="1317129"/>
    <lineage>
        <taxon>Eukaryota</taxon>
        <taxon>Metazoa</taxon>
        <taxon>Ecdysozoa</taxon>
        <taxon>Nematoda</taxon>
        <taxon>Chromadorea</taxon>
        <taxon>Rhabditida</taxon>
        <taxon>Rhabditina</taxon>
        <taxon>Diplogasteromorpha</taxon>
        <taxon>Diplogasteroidea</taxon>
        <taxon>Neodiplogasteridae</taxon>
        <taxon>Pristionchus</taxon>
    </lineage>
</organism>
<dbReference type="GO" id="GO:0016491">
    <property type="term" value="F:oxidoreductase activity"/>
    <property type="evidence" value="ECO:0007669"/>
    <property type="project" value="UniProtKB-KW"/>
</dbReference>
<protein>
    <recommendedName>
        <fullName evidence="5">Dehydrogenase</fullName>
    </recommendedName>
</protein>
<keyword evidence="2" id="KW-0560">Oxidoreductase</keyword>
<dbReference type="Gene3D" id="3.40.50.720">
    <property type="entry name" value="NAD(P)-binding Rossmann-like Domain"/>
    <property type="match status" value="1"/>
</dbReference>
<dbReference type="PANTHER" id="PTHR24320">
    <property type="entry name" value="RETINOL DEHYDROGENASE"/>
    <property type="match status" value="1"/>
</dbReference>
<accession>A0AAN5CN00</accession>
<gene>
    <name evidence="3" type="ORF">PMAYCL1PPCAC_17542</name>
</gene>
<evidence type="ECO:0008006" key="5">
    <source>
        <dbReference type="Google" id="ProtNLM"/>
    </source>
</evidence>
<dbReference type="InterPro" id="IPR002347">
    <property type="entry name" value="SDR_fam"/>
</dbReference>
<keyword evidence="4" id="KW-1185">Reference proteome</keyword>
<sequence length="343" mass="38780">RRAMFTRVMLRSAVELRVCGCRSISASSVGDRFPLRGYSMEEEKTREQKNVLITGATNGIGKEMALRLVREGYSVTITGRNQQKIDQVKDELVKEREGAQIDTYCFDIGNLADVRDTLRTMATVPFDTVIFNAGVLFPPRPSIERGHPELEETLKTNVLGHYIIARRLIDSAKEDKRLVTFVWISSTIVTKARRHWRWPSSVAGFRSFFAPQFFSDGWLSYIDSKLATIVIAQQLAKESKTGGSGVKRSVAIHPGVASTQMFASIPPFQKRVLGWIKNIVSREEMDTAEMCADRVIDDAVLSNYDSENSWICNGTQSIPPLNDTQKEEFMKFIQEITDRIQQD</sequence>
<dbReference type="Proteomes" id="UP001328107">
    <property type="component" value="Unassembled WGS sequence"/>
</dbReference>
<comment type="caution">
    <text evidence="3">The sequence shown here is derived from an EMBL/GenBank/DDBJ whole genome shotgun (WGS) entry which is preliminary data.</text>
</comment>
<evidence type="ECO:0000256" key="2">
    <source>
        <dbReference type="ARBA" id="ARBA00023002"/>
    </source>
</evidence>
<dbReference type="Pfam" id="PF00106">
    <property type="entry name" value="adh_short"/>
    <property type="match status" value="1"/>
</dbReference>
<evidence type="ECO:0000313" key="4">
    <source>
        <dbReference type="Proteomes" id="UP001328107"/>
    </source>
</evidence>
<name>A0AAN5CN00_9BILA</name>
<dbReference type="InterPro" id="IPR036291">
    <property type="entry name" value="NAD(P)-bd_dom_sf"/>
</dbReference>
<dbReference type="EMBL" id="BTRK01000004">
    <property type="protein sequence ID" value="GMR47347.1"/>
    <property type="molecule type" value="Genomic_DNA"/>
</dbReference>
<evidence type="ECO:0000256" key="1">
    <source>
        <dbReference type="ARBA" id="ARBA00006484"/>
    </source>
</evidence>
<dbReference type="PANTHER" id="PTHR24320:SF152">
    <property type="entry name" value="SHORT-CHAIN DEHYDROGENASE_REDUCTASE FAMILY PROTEIN"/>
    <property type="match status" value="1"/>
</dbReference>
<dbReference type="PRINTS" id="PR00081">
    <property type="entry name" value="GDHRDH"/>
</dbReference>
<dbReference type="SUPFAM" id="SSF51735">
    <property type="entry name" value="NAD(P)-binding Rossmann-fold domains"/>
    <property type="match status" value="1"/>
</dbReference>
<feature type="non-terminal residue" evidence="3">
    <location>
        <position position="1"/>
    </location>
</feature>
<comment type="similarity">
    <text evidence="1">Belongs to the short-chain dehydrogenases/reductases (SDR) family.</text>
</comment>
<proteinExistence type="inferred from homology"/>
<evidence type="ECO:0000313" key="3">
    <source>
        <dbReference type="EMBL" id="GMR47347.1"/>
    </source>
</evidence>
<reference evidence="4" key="1">
    <citation type="submission" date="2022-10" db="EMBL/GenBank/DDBJ databases">
        <title>Genome assembly of Pristionchus species.</title>
        <authorList>
            <person name="Yoshida K."/>
            <person name="Sommer R.J."/>
        </authorList>
    </citation>
    <scope>NUCLEOTIDE SEQUENCE [LARGE SCALE GENOMIC DNA]</scope>
    <source>
        <strain evidence="4">RS5460</strain>
    </source>
</reference>